<sequence>MRRKMLLAFVSLLAGLMVAVLFQSNQTTEVRDTRDLWEVRTDLREEQLKQQNLYKQIRDAEIIIEQYEGKSDREKLETLKESVNVLKEKAGLTEIKGKGLVIRVNPLYQDLQFGQVYPTVPPELLHRLINELNTYGANNIAIANERYTSITPIRSVNEYTYVNNHPLPPLPMEIKVLASDVEKLLDYMQVSRVNDYFAVENLELEYDIEHNLTLPKYDQSIDFKWLNSADFDETGES</sequence>
<comment type="caution">
    <text evidence="4">The sequence shown here is derived from an EMBL/GenBank/DDBJ whole genome shotgun (WGS) entry which is preliminary data.</text>
</comment>
<protein>
    <submittedName>
        <fullName evidence="4">Uncharacterized protein YlxW (UPF0749 family)</fullName>
    </submittedName>
</protein>
<dbReference type="AlphaFoldDB" id="A0A841Q9R5"/>
<evidence type="ECO:0000256" key="3">
    <source>
        <dbReference type="SAM" id="SignalP"/>
    </source>
</evidence>
<dbReference type="PANTHER" id="PTHR37313">
    <property type="entry name" value="UPF0749 PROTEIN RV1825"/>
    <property type="match status" value="1"/>
</dbReference>
<dbReference type="PANTHER" id="PTHR37313:SF2">
    <property type="entry name" value="UPF0749 PROTEIN YLXX"/>
    <property type="match status" value="1"/>
</dbReference>
<organism evidence="4 5">
    <name type="scientific">Salirhabdus euzebyi</name>
    <dbReference type="NCBI Taxonomy" id="394506"/>
    <lineage>
        <taxon>Bacteria</taxon>
        <taxon>Bacillati</taxon>
        <taxon>Bacillota</taxon>
        <taxon>Bacilli</taxon>
        <taxon>Bacillales</taxon>
        <taxon>Bacillaceae</taxon>
        <taxon>Salirhabdus</taxon>
    </lineage>
</organism>
<dbReference type="InterPro" id="IPR010273">
    <property type="entry name" value="DUF881"/>
</dbReference>
<feature type="chain" id="PRO_5039015462" evidence="3">
    <location>
        <begin position="20"/>
        <end position="237"/>
    </location>
</feature>
<feature type="coiled-coil region" evidence="2">
    <location>
        <begin position="50"/>
        <end position="77"/>
    </location>
</feature>
<reference evidence="4 5" key="1">
    <citation type="submission" date="2020-08" db="EMBL/GenBank/DDBJ databases">
        <title>Genomic Encyclopedia of Type Strains, Phase IV (KMG-IV): sequencing the most valuable type-strain genomes for metagenomic binning, comparative biology and taxonomic classification.</title>
        <authorList>
            <person name="Goeker M."/>
        </authorList>
    </citation>
    <scope>NUCLEOTIDE SEQUENCE [LARGE SCALE GENOMIC DNA]</scope>
    <source>
        <strain evidence="4 5">DSM 19612</strain>
    </source>
</reference>
<keyword evidence="2" id="KW-0175">Coiled coil</keyword>
<dbReference type="EMBL" id="JACHGH010000014">
    <property type="protein sequence ID" value="MBB6455034.1"/>
    <property type="molecule type" value="Genomic_DNA"/>
</dbReference>
<evidence type="ECO:0000256" key="2">
    <source>
        <dbReference type="SAM" id="Coils"/>
    </source>
</evidence>
<accession>A0A841Q9R5</accession>
<feature type="signal peptide" evidence="3">
    <location>
        <begin position="1"/>
        <end position="19"/>
    </location>
</feature>
<dbReference type="Proteomes" id="UP000581688">
    <property type="component" value="Unassembled WGS sequence"/>
</dbReference>
<evidence type="ECO:0000313" key="5">
    <source>
        <dbReference type="Proteomes" id="UP000581688"/>
    </source>
</evidence>
<gene>
    <name evidence="4" type="ORF">HNQ94_003528</name>
</gene>
<proteinExistence type="inferred from homology"/>
<evidence type="ECO:0000313" key="4">
    <source>
        <dbReference type="EMBL" id="MBB6455034.1"/>
    </source>
</evidence>
<keyword evidence="3" id="KW-0732">Signal</keyword>
<dbReference type="Gene3D" id="3.30.70.1880">
    <property type="entry name" value="Protein of unknown function DUF881"/>
    <property type="match status" value="1"/>
</dbReference>
<dbReference type="Pfam" id="PF05949">
    <property type="entry name" value="DUF881"/>
    <property type="match status" value="1"/>
</dbReference>
<name>A0A841Q9R5_9BACI</name>
<evidence type="ECO:0000256" key="1">
    <source>
        <dbReference type="ARBA" id="ARBA00009108"/>
    </source>
</evidence>
<comment type="similarity">
    <text evidence="1">Belongs to the UPF0749 family.</text>
</comment>
<dbReference type="RefSeq" id="WP_174497506.1">
    <property type="nucleotide sequence ID" value="NZ_CADDWK010000015.1"/>
</dbReference>
<keyword evidence="5" id="KW-1185">Reference proteome</keyword>